<evidence type="ECO:0000256" key="3">
    <source>
        <dbReference type="SAM" id="MobiDB-lite"/>
    </source>
</evidence>
<gene>
    <name evidence="5" type="ORF">GR303_10945</name>
</gene>
<feature type="domain" description="Pseudouridine synthase RsuA/RluA-like" evidence="4">
    <location>
        <begin position="18"/>
        <end position="209"/>
    </location>
</feature>
<comment type="similarity">
    <text evidence="1">Belongs to the pseudouridine synthase RluA family.</text>
</comment>
<accession>A0ABW9YX29</accession>
<feature type="region of interest" description="Disordered" evidence="3">
    <location>
        <begin position="139"/>
        <end position="187"/>
    </location>
</feature>
<dbReference type="InterPro" id="IPR020103">
    <property type="entry name" value="PsdUridine_synth_cat_dom_sf"/>
</dbReference>
<dbReference type="InterPro" id="IPR006145">
    <property type="entry name" value="PsdUridine_synth_RsuA/RluA"/>
</dbReference>
<dbReference type="Gene3D" id="3.30.2350.10">
    <property type="entry name" value="Pseudouridine synthase"/>
    <property type="match status" value="1"/>
</dbReference>
<dbReference type="Pfam" id="PF00849">
    <property type="entry name" value="PseudoU_synth_2"/>
    <property type="match status" value="1"/>
</dbReference>
<dbReference type="SUPFAM" id="SSF55120">
    <property type="entry name" value="Pseudouridine synthase"/>
    <property type="match status" value="1"/>
</dbReference>
<proteinExistence type="inferred from homology"/>
<evidence type="ECO:0000256" key="2">
    <source>
        <dbReference type="ARBA" id="ARBA00023235"/>
    </source>
</evidence>
<dbReference type="CDD" id="cd02869">
    <property type="entry name" value="PseudoU_synth_RluA_like"/>
    <property type="match status" value="1"/>
</dbReference>
<keyword evidence="6" id="KW-1185">Reference proteome</keyword>
<dbReference type="PANTHER" id="PTHR21600:SF44">
    <property type="entry name" value="RIBOSOMAL LARGE SUBUNIT PSEUDOURIDINE SYNTHASE D"/>
    <property type="match status" value="1"/>
</dbReference>
<protein>
    <submittedName>
        <fullName evidence="5">RNA pseudouridine synthase</fullName>
    </submittedName>
</protein>
<dbReference type="EMBL" id="JAAAXJ010000004">
    <property type="protein sequence ID" value="NBJ24869.1"/>
    <property type="molecule type" value="Genomic_DNA"/>
</dbReference>
<dbReference type="PROSITE" id="PS01129">
    <property type="entry name" value="PSI_RLU"/>
    <property type="match status" value="1"/>
</dbReference>
<evidence type="ECO:0000259" key="4">
    <source>
        <dbReference type="Pfam" id="PF00849"/>
    </source>
</evidence>
<name>A0ABW9YX29_9HYPH</name>
<sequence>MNAEEIVSRLLYRDALMLVIDKPAGLPVHPGPKGGETLFHHLDSLRFGLPRRPEAAHRLDKDTSGCLVLGRHPKAIARLNELFRTNEVDKVYWAVVEGGPKEEEGEIDLPLAPKSPDRGWWMKVDPKGQPSLTRWRVLGRSHTSPSRGEVAPEAREGVEARPSSVLPPHPGSLTRSAPPPPGEGEKPLTLLELRPITGRTHQLRVHCQASGFPILGDPIYGTAPRFGGPGLHLHARSVTVPLYPRKPPILVEAPVPAHMREQVSTCGVMVDGVDGPT</sequence>
<evidence type="ECO:0000313" key="6">
    <source>
        <dbReference type="Proteomes" id="UP000818323"/>
    </source>
</evidence>
<organism evidence="5 6">
    <name type="scientific">Microvirga arsenatis</name>
    <dbReference type="NCBI Taxonomy" id="2692265"/>
    <lineage>
        <taxon>Bacteria</taxon>
        <taxon>Pseudomonadati</taxon>
        <taxon>Pseudomonadota</taxon>
        <taxon>Alphaproteobacteria</taxon>
        <taxon>Hyphomicrobiales</taxon>
        <taxon>Methylobacteriaceae</taxon>
        <taxon>Microvirga</taxon>
    </lineage>
</organism>
<dbReference type="RefSeq" id="WP_161721911.1">
    <property type="nucleotide sequence ID" value="NZ_JAAAXI010000003.1"/>
</dbReference>
<keyword evidence="2" id="KW-0413">Isomerase</keyword>
<dbReference type="InterPro" id="IPR006224">
    <property type="entry name" value="PsdUridine_synth_RluA-like_CS"/>
</dbReference>
<dbReference type="PANTHER" id="PTHR21600">
    <property type="entry name" value="MITOCHONDRIAL RNA PSEUDOURIDINE SYNTHASE"/>
    <property type="match status" value="1"/>
</dbReference>
<dbReference type="InterPro" id="IPR050188">
    <property type="entry name" value="RluA_PseudoU_synthase"/>
</dbReference>
<dbReference type="Proteomes" id="UP000818323">
    <property type="component" value="Unassembled WGS sequence"/>
</dbReference>
<evidence type="ECO:0000313" key="5">
    <source>
        <dbReference type="EMBL" id="NBJ24869.1"/>
    </source>
</evidence>
<comment type="caution">
    <text evidence="5">The sequence shown here is derived from an EMBL/GenBank/DDBJ whole genome shotgun (WGS) entry which is preliminary data.</text>
</comment>
<reference evidence="5 6" key="1">
    <citation type="submission" date="2020-01" db="EMBL/GenBank/DDBJ databases">
        <title>Microvirga sp. nov., an arsenate reduction bacterium isolated from Tibet hotspring sediments.</title>
        <authorList>
            <person name="Yuan C.-G."/>
        </authorList>
    </citation>
    <scope>NUCLEOTIDE SEQUENCE [LARGE SCALE GENOMIC DNA]</scope>
    <source>
        <strain evidence="5 6">SYSU G3D203</strain>
    </source>
</reference>
<feature type="compositionally biased region" description="Basic and acidic residues" evidence="3">
    <location>
        <begin position="150"/>
        <end position="159"/>
    </location>
</feature>
<evidence type="ECO:0000256" key="1">
    <source>
        <dbReference type="ARBA" id="ARBA00010876"/>
    </source>
</evidence>